<protein>
    <recommendedName>
        <fullName evidence="1">BTB domain-containing protein</fullName>
    </recommendedName>
</protein>
<dbReference type="CDD" id="cd18186">
    <property type="entry name" value="BTB_POZ_ZBTB_KLHL-like"/>
    <property type="match status" value="1"/>
</dbReference>
<accession>A0AAD5X6T9</accession>
<sequence>MSIVENPSALSLTSALHSTAPSITISESHSNADRSKLGLLKWNFEGRVPAIGNAWKLWKEAKEKKQMFRIESDTFGPYDSPWKIELSADFSTTEAPTHLSVLSGPIRQVDEIPSNQRPKAIYRIDSFSIRNNRTVLFAYTDSKVWSVDVRDVNFGWREQITLSAAEDALKATPFLNCTISFAIDATPPRTRPSTTLPPMEKYLFSTKLSDVTLDIEADGAPTISIPAHRLVLAASSDFFRSKFDFEISANSTATQTPSHCTIKDFEESCIRAMLEFMYTRKIDYLSVALEDRLQLIALCDFYQVSGLHQFVAKHILQRMMPETAMDILDCGYKHRAMSDELAKGAGRYLKANWMDFMEKETFRNTLQLDGAGDLIKYAFETE</sequence>
<keyword evidence="3" id="KW-1185">Reference proteome</keyword>
<organism evidence="2 3">
    <name type="scientific">Rhizophlyctis rosea</name>
    <dbReference type="NCBI Taxonomy" id="64517"/>
    <lineage>
        <taxon>Eukaryota</taxon>
        <taxon>Fungi</taxon>
        <taxon>Fungi incertae sedis</taxon>
        <taxon>Chytridiomycota</taxon>
        <taxon>Chytridiomycota incertae sedis</taxon>
        <taxon>Chytridiomycetes</taxon>
        <taxon>Rhizophlyctidales</taxon>
        <taxon>Rhizophlyctidaceae</taxon>
        <taxon>Rhizophlyctis</taxon>
    </lineage>
</organism>
<evidence type="ECO:0000259" key="1">
    <source>
        <dbReference type="PROSITE" id="PS50097"/>
    </source>
</evidence>
<dbReference type="AlphaFoldDB" id="A0AAD5X6T9"/>
<dbReference type="EMBL" id="JADGJD010000129">
    <property type="protein sequence ID" value="KAJ3054559.1"/>
    <property type="molecule type" value="Genomic_DNA"/>
</dbReference>
<dbReference type="SMART" id="SM00225">
    <property type="entry name" value="BTB"/>
    <property type="match status" value="1"/>
</dbReference>
<name>A0AAD5X6T9_9FUNG</name>
<dbReference type="PANTHER" id="PTHR24410:SF23">
    <property type="entry name" value="BTB DOMAIN-CONTAINING PROTEIN-RELATED"/>
    <property type="match status" value="1"/>
</dbReference>
<dbReference type="PANTHER" id="PTHR24410">
    <property type="entry name" value="HL07962P-RELATED"/>
    <property type="match status" value="1"/>
</dbReference>
<gene>
    <name evidence="2" type="ORF">HK097_001443</name>
</gene>
<dbReference type="SUPFAM" id="SSF54695">
    <property type="entry name" value="POZ domain"/>
    <property type="match status" value="1"/>
</dbReference>
<proteinExistence type="predicted"/>
<comment type="caution">
    <text evidence="2">The sequence shown here is derived from an EMBL/GenBank/DDBJ whole genome shotgun (WGS) entry which is preliminary data.</text>
</comment>
<dbReference type="Pfam" id="PF00651">
    <property type="entry name" value="BTB"/>
    <property type="match status" value="1"/>
</dbReference>
<dbReference type="Gene3D" id="3.30.710.10">
    <property type="entry name" value="Potassium Channel Kv1.1, Chain A"/>
    <property type="match status" value="1"/>
</dbReference>
<evidence type="ECO:0000313" key="2">
    <source>
        <dbReference type="EMBL" id="KAJ3054559.1"/>
    </source>
</evidence>
<reference evidence="2" key="1">
    <citation type="submission" date="2020-05" db="EMBL/GenBank/DDBJ databases">
        <title>Phylogenomic resolution of chytrid fungi.</title>
        <authorList>
            <person name="Stajich J.E."/>
            <person name="Amses K."/>
            <person name="Simmons R."/>
            <person name="Seto K."/>
            <person name="Myers J."/>
            <person name="Bonds A."/>
            <person name="Quandt C.A."/>
            <person name="Barry K."/>
            <person name="Liu P."/>
            <person name="Grigoriev I."/>
            <person name="Longcore J.E."/>
            <person name="James T.Y."/>
        </authorList>
    </citation>
    <scope>NUCLEOTIDE SEQUENCE</scope>
    <source>
        <strain evidence="2">JEL0318</strain>
    </source>
</reference>
<dbReference type="InterPro" id="IPR000210">
    <property type="entry name" value="BTB/POZ_dom"/>
</dbReference>
<dbReference type="InterPro" id="IPR051481">
    <property type="entry name" value="BTB-POZ/Galectin-3-binding"/>
</dbReference>
<dbReference type="InterPro" id="IPR011333">
    <property type="entry name" value="SKP1/BTB/POZ_sf"/>
</dbReference>
<dbReference type="PROSITE" id="PS50097">
    <property type="entry name" value="BTB"/>
    <property type="match status" value="1"/>
</dbReference>
<feature type="domain" description="BTB" evidence="1">
    <location>
        <begin position="209"/>
        <end position="286"/>
    </location>
</feature>
<dbReference type="Proteomes" id="UP001212841">
    <property type="component" value="Unassembled WGS sequence"/>
</dbReference>
<evidence type="ECO:0000313" key="3">
    <source>
        <dbReference type="Proteomes" id="UP001212841"/>
    </source>
</evidence>